<feature type="transmembrane region" description="Helical" evidence="2">
    <location>
        <begin position="147"/>
        <end position="164"/>
    </location>
</feature>
<keyword evidence="2" id="KW-0812">Transmembrane</keyword>
<proteinExistence type="predicted"/>
<dbReference type="AlphaFoldDB" id="A0A6V2VP73"/>
<keyword evidence="2" id="KW-0472">Membrane</keyword>
<dbReference type="EMBL" id="HBIR01048265">
    <property type="protein sequence ID" value="CAE0583025.1"/>
    <property type="molecule type" value="Transcribed_RNA"/>
</dbReference>
<dbReference type="Pfam" id="PF07787">
    <property type="entry name" value="TMEM43"/>
    <property type="match status" value="1"/>
</dbReference>
<dbReference type="InterPro" id="IPR012430">
    <property type="entry name" value="TMEM43_fam"/>
</dbReference>
<evidence type="ECO:0000256" key="2">
    <source>
        <dbReference type="SAM" id="Phobius"/>
    </source>
</evidence>
<organism evidence="4">
    <name type="scientific">Emiliania huxleyi</name>
    <name type="common">Coccolithophore</name>
    <name type="synonym">Pontosphaera huxleyi</name>
    <dbReference type="NCBI Taxonomy" id="2903"/>
    <lineage>
        <taxon>Eukaryota</taxon>
        <taxon>Haptista</taxon>
        <taxon>Haptophyta</taxon>
        <taxon>Prymnesiophyceae</taxon>
        <taxon>Isochrysidales</taxon>
        <taxon>Noelaerhabdaceae</taxon>
        <taxon>Emiliania</taxon>
    </lineage>
</organism>
<evidence type="ECO:0000313" key="3">
    <source>
        <dbReference type="EMBL" id="CAE0583022.1"/>
    </source>
</evidence>
<sequence length="307" mass="33006">MTNMGLRTAPIDIPPPAGWWTQSKQGAQSIDPLGRLVGQMGKMEQAEEGAVHFYKPVDGVFSSSRPAKLGDRQVMMQAYTAENVSAIGKQVDSSPGTTEPYEVGKNNSCGHVSLELYMSQALPATAMFEFLLAHVNAMFMQLRVECLLLFFVAFVMIGGPLSGAPEIMPSVGAYFAGVSKCSVAFAAAFFALGLWNFAGAMAWLSHNPTVGDEHLGGAMWCFLIGIIWLRWSRPKHGVASRAFSYESDTNKPKETVGEGGFFSSVMNKIESATGLDINGNGSVGRPTVPKPTQKQLKAIKDRAAAMV</sequence>
<feature type="transmembrane region" description="Helical" evidence="2">
    <location>
        <begin position="171"/>
        <end position="195"/>
    </location>
</feature>
<dbReference type="EMBL" id="HBIR01048262">
    <property type="protein sequence ID" value="CAE0583022.1"/>
    <property type="molecule type" value="Transcribed_RNA"/>
</dbReference>
<feature type="region of interest" description="Disordered" evidence="1">
    <location>
        <begin position="1"/>
        <end position="25"/>
    </location>
</feature>
<keyword evidence="2" id="KW-1133">Transmembrane helix</keyword>
<protein>
    <submittedName>
        <fullName evidence="4">Uncharacterized protein</fullName>
    </submittedName>
</protein>
<evidence type="ECO:0000256" key="1">
    <source>
        <dbReference type="SAM" id="MobiDB-lite"/>
    </source>
</evidence>
<gene>
    <name evidence="3" type="ORF">EHUX00137_LOCUS37715</name>
    <name evidence="4" type="ORF">EHUX00137_LOCUS37717</name>
</gene>
<feature type="transmembrane region" description="Helical" evidence="2">
    <location>
        <begin position="215"/>
        <end position="231"/>
    </location>
</feature>
<name>A0A6V2VP73_EMIHU</name>
<accession>A0A6V2VP73</accession>
<evidence type="ECO:0000313" key="4">
    <source>
        <dbReference type="EMBL" id="CAE0583025.1"/>
    </source>
</evidence>
<reference evidence="4" key="1">
    <citation type="submission" date="2021-01" db="EMBL/GenBank/DDBJ databases">
        <authorList>
            <person name="Corre E."/>
            <person name="Pelletier E."/>
            <person name="Niang G."/>
            <person name="Scheremetjew M."/>
            <person name="Finn R."/>
            <person name="Kale V."/>
            <person name="Holt S."/>
            <person name="Cochrane G."/>
            <person name="Meng A."/>
            <person name="Brown T."/>
            <person name="Cohen L."/>
        </authorList>
    </citation>
    <scope>NUCLEOTIDE SEQUENCE</scope>
    <source>
        <strain evidence="4">379</strain>
    </source>
</reference>